<dbReference type="PANTHER" id="PTHR31376:SF2">
    <property type="entry name" value="PURINE PERMEASE 11-RELATED"/>
    <property type="match status" value="1"/>
</dbReference>
<evidence type="ECO:0000256" key="7">
    <source>
        <dbReference type="RuleBase" id="RU368015"/>
    </source>
</evidence>
<evidence type="ECO:0000256" key="6">
    <source>
        <dbReference type="ARBA" id="ARBA00023136"/>
    </source>
</evidence>
<feature type="transmembrane region" description="Helical" evidence="7">
    <location>
        <begin position="302"/>
        <end position="325"/>
    </location>
</feature>
<feature type="transmembrane region" description="Helical" evidence="7">
    <location>
        <begin position="263"/>
        <end position="281"/>
    </location>
</feature>
<dbReference type="GO" id="GO:0016020">
    <property type="term" value="C:membrane"/>
    <property type="evidence" value="ECO:0007669"/>
    <property type="project" value="UniProtKB-SubCell"/>
</dbReference>
<dbReference type="InterPro" id="IPR030182">
    <property type="entry name" value="PUP_plant"/>
</dbReference>
<feature type="region of interest" description="Disordered" evidence="8">
    <location>
        <begin position="403"/>
        <end position="431"/>
    </location>
</feature>
<keyword evidence="5 7" id="KW-1133">Transmembrane helix</keyword>
<feature type="transmembrane region" description="Helical" evidence="7">
    <location>
        <begin position="188"/>
        <end position="209"/>
    </location>
</feature>
<keyword evidence="3 7" id="KW-0813">Transport</keyword>
<dbReference type="SUPFAM" id="SSF103481">
    <property type="entry name" value="Multidrug resistance efflux transporter EmrE"/>
    <property type="match status" value="1"/>
</dbReference>
<organism evidence="9">
    <name type="scientific">Vitis vinifera</name>
    <name type="common">Grape</name>
    <dbReference type="NCBI Taxonomy" id="29760"/>
    <lineage>
        <taxon>Eukaryota</taxon>
        <taxon>Viridiplantae</taxon>
        <taxon>Streptophyta</taxon>
        <taxon>Embryophyta</taxon>
        <taxon>Tracheophyta</taxon>
        <taxon>Spermatophyta</taxon>
        <taxon>Magnoliopsida</taxon>
        <taxon>eudicotyledons</taxon>
        <taxon>Gunneridae</taxon>
        <taxon>Pentapetalae</taxon>
        <taxon>rosids</taxon>
        <taxon>Vitales</taxon>
        <taxon>Vitaceae</taxon>
        <taxon>Viteae</taxon>
        <taxon>Vitis</taxon>
    </lineage>
</organism>
<feature type="transmembrane region" description="Helical" evidence="7">
    <location>
        <begin position="98"/>
        <end position="118"/>
    </location>
</feature>
<proteinExistence type="inferred from homology"/>
<dbReference type="Pfam" id="PF16913">
    <property type="entry name" value="PUNUT"/>
    <property type="match status" value="1"/>
</dbReference>
<sequence length="475" mass="52392">MDKPRKSGLFWSVLAVQVGRWKTLWANKLRATSFELALSADPILSKDETLTRQSSFIGLKCWQWWLLVALNIFFLLAGQAAAVLLGRFYYDKGGNSKWMATFVQTAAFPILLIPLFLIPSSKEPSTTTPPSWTILASIYIALGVVLAGDNMLYSTGLLYLTASTYSLICATQLAFNAVFSFYINSQKFTALILNSVVILSLSASLIAINDDSEGSSGISKGKYAIGIICTLAASALYSLLLSLMQLSFEKVIKKETFSVVLEMQIYTSIVATCASLVGLFASGEWKTLHGEMNGFGKGRISYVMTLVWTAVAWQVCSVGVVGLIFLVSSLFSNVISTVSLAVVPIASVMVFHDEMNGVKSSGEKGRFPAQPHQNQKAICEVKESMQSTCDQHKIKPVVALRRGGELEETENQKNMEEDQMNEKEKKAANDDILLKNEEKLVKELLKKAGHSSASVPFPQAQKRKKERKKERRWTT</sequence>
<dbReference type="GO" id="GO:0005345">
    <property type="term" value="F:purine nucleobase transmembrane transporter activity"/>
    <property type="evidence" value="ECO:0007669"/>
    <property type="project" value="UniProtKB-UniRule"/>
</dbReference>
<comment type="subcellular location">
    <subcellularLocation>
        <location evidence="1 7">Membrane</location>
        <topology evidence="1 7">Multi-pass membrane protein</topology>
    </subcellularLocation>
</comment>
<feature type="transmembrane region" description="Helical" evidence="7">
    <location>
        <begin position="64"/>
        <end position="86"/>
    </location>
</feature>
<dbReference type="InterPro" id="IPR037185">
    <property type="entry name" value="EmrE-like"/>
</dbReference>
<comment type="caution">
    <text evidence="7">Lacks conserved residue(s) required for the propagation of feature annotation.</text>
</comment>
<evidence type="ECO:0000256" key="3">
    <source>
        <dbReference type="ARBA" id="ARBA00022448"/>
    </source>
</evidence>
<gene>
    <name evidence="9" type="ORF">VITISV_020513</name>
</gene>
<protein>
    <recommendedName>
        <fullName evidence="7">Probable purine permease</fullName>
    </recommendedName>
</protein>
<name>A5B2P6_VITVI</name>
<feature type="transmembrane region" description="Helical" evidence="7">
    <location>
        <begin position="130"/>
        <end position="148"/>
    </location>
</feature>
<dbReference type="ExpressionAtlas" id="A5B2P6">
    <property type="expression patterns" value="baseline"/>
</dbReference>
<feature type="region of interest" description="Disordered" evidence="8">
    <location>
        <begin position="446"/>
        <end position="475"/>
    </location>
</feature>
<evidence type="ECO:0000256" key="1">
    <source>
        <dbReference type="ARBA" id="ARBA00004141"/>
    </source>
</evidence>
<feature type="transmembrane region" description="Helical" evidence="7">
    <location>
        <begin position="157"/>
        <end position="182"/>
    </location>
</feature>
<evidence type="ECO:0000256" key="2">
    <source>
        <dbReference type="ARBA" id="ARBA00006213"/>
    </source>
</evidence>
<dbReference type="AlphaFoldDB" id="A5B2P6"/>
<feature type="transmembrane region" description="Helical" evidence="7">
    <location>
        <begin position="331"/>
        <end position="351"/>
    </location>
</feature>
<feature type="transmembrane region" description="Helical" evidence="7">
    <location>
        <begin position="221"/>
        <end position="243"/>
    </location>
</feature>
<dbReference type="EMBL" id="AM444518">
    <property type="protein sequence ID" value="CAN78594.1"/>
    <property type="molecule type" value="Genomic_DNA"/>
</dbReference>
<evidence type="ECO:0000256" key="5">
    <source>
        <dbReference type="ARBA" id="ARBA00022989"/>
    </source>
</evidence>
<evidence type="ECO:0000256" key="4">
    <source>
        <dbReference type="ARBA" id="ARBA00022692"/>
    </source>
</evidence>
<dbReference type="PANTHER" id="PTHR31376">
    <property type="entry name" value="OS09G0467300 PROTEIN-RELATED"/>
    <property type="match status" value="1"/>
</dbReference>
<feature type="compositionally biased region" description="Basic residues" evidence="8">
    <location>
        <begin position="461"/>
        <end position="475"/>
    </location>
</feature>
<comment type="similarity">
    <text evidence="2 7">Belongs to the purine permeases (TC 2.A.7.14) family.</text>
</comment>
<reference evidence="9" key="1">
    <citation type="journal article" date="2007" name="PLoS ONE">
        <title>The first genome sequence of an elite grapevine cultivar (Pinot noir Vitis vinifera L.): coping with a highly heterozygous genome.</title>
        <authorList>
            <person name="Velasco R."/>
            <person name="Zharkikh A."/>
            <person name="Troggio M."/>
            <person name="Cartwright D.A."/>
            <person name="Cestaro A."/>
            <person name="Pruss D."/>
            <person name="Pindo M."/>
            <person name="FitzGerald L.M."/>
            <person name="Vezzulli S."/>
            <person name="Reid J."/>
            <person name="Malacarne G."/>
            <person name="Iliev D."/>
            <person name="Coppola G."/>
            <person name="Wardell B."/>
            <person name="Micheletti D."/>
            <person name="Macalma T."/>
            <person name="Facci M."/>
            <person name="Mitchell J.T."/>
            <person name="Perazzolli M."/>
            <person name="Eldredge G."/>
            <person name="Gatto P."/>
            <person name="Oyzerski R."/>
            <person name="Moretto M."/>
            <person name="Gutin N."/>
            <person name="Stefanini M."/>
            <person name="Chen Y."/>
            <person name="Segala C."/>
            <person name="Davenport C."/>
            <person name="Dematte L."/>
            <person name="Mraz A."/>
            <person name="Battilana J."/>
            <person name="Stormo K."/>
            <person name="Costa F."/>
            <person name="Tao Q."/>
            <person name="Si-Ammour A."/>
            <person name="Harkins T."/>
            <person name="Lackey A."/>
            <person name="Perbost C."/>
            <person name="Taillon B."/>
            <person name="Stella A."/>
            <person name="Solovyev V."/>
            <person name="Fawcett J.A."/>
            <person name="Sterck L."/>
            <person name="Vandepoele K."/>
            <person name="Grando S.M."/>
            <person name="Toppo S."/>
            <person name="Moser C."/>
            <person name="Lanchbury J."/>
            <person name="Bogden R."/>
            <person name="Skolnick M."/>
            <person name="Sgaramella V."/>
            <person name="Bhatnagar S.K."/>
            <person name="Fontana P."/>
            <person name="Gutin A."/>
            <person name="Van de Peer Y."/>
            <person name="Salamini F."/>
            <person name="Viola R."/>
        </authorList>
    </citation>
    <scope>NUCLEOTIDE SEQUENCE</scope>
</reference>
<evidence type="ECO:0000313" key="9">
    <source>
        <dbReference type="EMBL" id="CAN78594.1"/>
    </source>
</evidence>
<accession>A5B2P6</accession>
<keyword evidence="6 7" id="KW-0472">Membrane</keyword>
<dbReference type="GO" id="GO:0015211">
    <property type="term" value="F:purine nucleoside transmembrane transporter activity"/>
    <property type="evidence" value="ECO:0007669"/>
    <property type="project" value="UniProtKB-UniRule"/>
</dbReference>
<evidence type="ECO:0000256" key="8">
    <source>
        <dbReference type="SAM" id="MobiDB-lite"/>
    </source>
</evidence>
<keyword evidence="4 7" id="KW-0812">Transmembrane</keyword>